<protein>
    <submittedName>
        <fullName evidence="1">Uncharacterized protein</fullName>
    </submittedName>
</protein>
<sequence length="64" mass="7302">MQNRVDYDDQGNLEGVVTNGGMHLERMDDNGWFLSCLREDGSELCIHFKGEIESTEERPAQQSI</sequence>
<keyword evidence="2" id="KW-1185">Reference proteome</keyword>
<evidence type="ECO:0000313" key="1">
    <source>
        <dbReference type="EMBL" id="GHB47726.1"/>
    </source>
</evidence>
<accession>A0ABQ3EMZ2</accession>
<dbReference type="EMBL" id="BMXE01000010">
    <property type="protein sequence ID" value="GHB47726.1"/>
    <property type="molecule type" value="Genomic_DNA"/>
</dbReference>
<proteinExistence type="predicted"/>
<evidence type="ECO:0000313" key="2">
    <source>
        <dbReference type="Proteomes" id="UP000637980"/>
    </source>
</evidence>
<organism evidence="1 2">
    <name type="scientific">Pseudovibrio japonicus</name>
    <dbReference type="NCBI Taxonomy" id="366534"/>
    <lineage>
        <taxon>Bacteria</taxon>
        <taxon>Pseudomonadati</taxon>
        <taxon>Pseudomonadota</taxon>
        <taxon>Alphaproteobacteria</taxon>
        <taxon>Hyphomicrobiales</taxon>
        <taxon>Stappiaceae</taxon>
        <taxon>Pseudovibrio</taxon>
    </lineage>
</organism>
<gene>
    <name evidence="1" type="ORF">GCM10007094_41270</name>
</gene>
<dbReference type="Proteomes" id="UP000637980">
    <property type="component" value="Unassembled WGS sequence"/>
</dbReference>
<comment type="caution">
    <text evidence="1">The sequence shown here is derived from an EMBL/GenBank/DDBJ whole genome shotgun (WGS) entry which is preliminary data.</text>
</comment>
<reference evidence="2" key="1">
    <citation type="journal article" date="2019" name="Int. J. Syst. Evol. Microbiol.">
        <title>The Global Catalogue of Microorganisms (GCM) 10K type strain sequencing project: providing services to taxonomists for standard genome sequencing and annotation.</title>
        <authorList>
            <consortium name="The Broad Institute Genomics Platform"/>
            <consortium name="The Broad Institute Genome Sequencing Center for Infectious Disease"/>
            <person name="Wu L."/>
            <person name="Ma J."/>
        </authorList>
    </citation>
    <scope>NUCLEOTIDE SEQUENCE [LARGE SCALE GENOMIC DNA]</scope>
    <source>
        <strain evidence="2">KCTC 12861</strain>
    </source>
</reference>
<name>A0ABQ3EMZ2_9HYPH</name>
<dbReference type="RefSeq" id="WP_189438701.1">
    <property type="nucleotide sequence ID" value="NZ_BMXE01000010.1"/>
</dbReference>